<keyword evidence="6 13" id="KW-0547">Nucleotide-binding</keyword>
<evidence type="ECO:0000256" key="1">
    <source>
        <dbReference type="ARBA" id="ARBA00004141"/>
    </source>
</evidence>
<evidence type="ECO:0000256" key="9">
    <source>
        <dbReference type="ARBA" id="ARBA00022989"/>
    </source>
</evidence>
<dbReference type="InterPro" id="IPR023214">
    <property type="entry name" value="HAD_sf"/>
</dbReference>
<evidence type="ECO:0000256" key="13">
    <source>
        <dbReference type="RuleBase" id="RU362081"/>
    </source>
</evidence>
<evidence type="ECO:0000256" key="5">
    <source>
        <dbReference type="ARBA" id="ARBA00022723"/>
    </source>
</evidence>
<comment type="catalytic activity">
    <reaction evidence="12">
        <text>Cd(2+)(in) + ATP + H2O = Cd(2+)(out) + ADP + phosphate + H(+)</text>
        <dbReference type="Rhea" id="RHEA:12132"/>
        <dbReference type="ChEBI" id="CHEBI:15377"/>
        <dbReference type="ChEBI" id="CHEBI:15378"/>
        <dbReference type="ChEBI" id="CHEBI:30616"/>
        <dbReference type="ChEBI" id="CHEBI:43474"/>
        <dbReference type="ChEBI" id="CHEBI:48775"/>
        <dbReference type="ChEBI" id="CHEBI:456216"/>
        <dbReference type="EC" id="7.2.2.21"/>
    </reaction>
</comment>
<dbReference type="PANTHER" id="PTHR48085:SF5">
    <property type="entry name" value="CADMIUM_ZINC-TRANSPORTING ATPASE HMA4-RELATED"/>
    <property type="match status" value="1"/>
</dbReference>
<keyword evidence="9 13" id="KW-1133">Transmembrane helix</keyword>
<dbReference type="Gene3D" id="2.70.150.10">
    <property type="entry name" value="Calcium-transporting ATPase, cytoplasmic transduction domain A"/>
    <property type="match status" value="1"/>
</dbReference>
<evidence type="ECO:0000256" key="4">
    <source>
        <dbReference type="ARBA" id="ARBA00022692"/>
    </source>
</evidence>
<keyword evidence="5 13" id="KW-0479">Metal-binding</keyword>
<keyword evidence="3" id="KW-0104">Cadmium</keyword>
<dbReference type="InterPro" id="IPR051014">
    <property type="entry name" value="Cation_Transport_ATPase_IB"/>
</dbReference>
<feature type="domain" description="HMA" evidence="14">
    <location>
        <begin position="62"/>
        <end position="130"/>
    </location>
</feature>
<dbReference type="NCBIfam" id="TIGR01494">
    <property type="entry name" value="ATPase_P-type"/>
    <property type="match status" value="1"/>
</dbReference>
<dbReference type="InterPro" id="IPR044492">
    <property type="entry name" value="P_typ_ATPase_HD_dom"/>
</dbReference>
<keyword evidence="10 13" id="KW-0472">Membrane</keyword>
<gene>
    <name evidence="15" type="ORF">GCM10008906_14070</name>
</gene>
<evidence type="ECO:0000256" key="3">
    <source>
        <dbReference type="ARBA" id="ARBA00022539"/>
    </source>
</evidence>
<dbReference type="Proteomes" id="UP001501510">
    <property type="component" value="Unassembled WGS sequence"/>
</dbReference>
<comment type="similarity">
    <text evidence="2 13">Belongs to the cation transport ATPase (P-type) (TC 3.A.3) family. Type IB subfamily.</text>
</comment>
<keyword evidence="8" id="KW-1278">Translocase</keyword>
<comment type="caution">
    <text evidence="15">The sequence shown here is derived from an EMBL/GenBank/DDBJ whole genome shotgun (WGS) entry which is preliminary data.</text>
</comment>
<proteinExistence type="inferred from homology"/>
<feature type="transmembrane region" description="Helical" evidence="13">
    <location>
        <begin position="461"/>
        <end position="481"/>
    </location>
</feature>
<dbReference type="Gene3D" id="3.40.50.1000">
    <property type="entry name" value="HAD superfamily/HAD-like"/>
    <property type="match status" value="1"/>
</dbReference>
<dbReference type="EC" id="7.2.2.21" evidence="11"/>
<dbReference type="SFLD" id="SFLDS00003">
    <property type="entry name" value="Haloacid_Dehalogenase"/>
    <property type="match status" value="1"/>
</dbReference>
<keyword evidence="13" id="KW-1003">Cell membrane</keyword>
<comment type="subcellular location">
    <subcellularLocation>
        <location evidence="13">Cell membrane</location>
    </subcellularLocation>
    <subcellularLocation>
        <location evidence="1">Membrane</location>
        <topology evidence="1">Multi-pass membrane protein</topology>
    </subcellularLocation>
</comment>
<dbReference type="Pfam" id="PF00702">
    <property type="entry name" value="Hydrolase"/>
    <property type="match status" value="1"/>
</dbReference>
<dbReference type="Pfam" id="PF00122">
    <property type="entry name" value="E1-E2_ATPase"/>
    <property type="match status" value="1"/>
</dbReference>
<evidence type="ECO:0000313" key="16">
    <source>
        <dbReference type="Proteomes" id="UP001501510"/>
    </source>
</evidence>
<evidence type="ECO:0000256" key="11">
    <source>
        <dbReference type="ARBA" id="ARBA00039103"/>
    </source>
</evidence>
<dbReference type="Gene3D" id="3.40.1110.10">
    <property type="entry name" value="Calcium-transporting ATPase, cytoplasmic domain N"/>
    <property type="match status" value="1"/>
</dbReference>
<dbReference type="InterPro" id="IPR001757">
    <property type="entry name" value="P_typ_ATPase"/>
</dbReference>
<dbReference type="InterPro" id="IPR023298">
    <property type="entry name" value="ATPase_P-typ_TM_dom_sf"/>
</dbReference>
<dbReference type="PROSITE" id="PS00154">
    <property type="entry name" value="ATPASE_E1_E2"/>
    <property type="match status" value="1"/>
</dbReference>
<accession>A0ABP3UQT4</accession>
<dbReference type="SUPFAM" id="SSF81653">
    <property type="entry name" value="Calcium ATPase, transduction domain A"/>
    <property type="match status" value="1"/>
</dbReference>
<dbReference type="Pfam" id="PF00403">
    <property type="entry name" value="HMA"/>
    <property type="match status" value="2"/>
</dbReference>
<dbReference type="InterPro" id="IPR036412">
    <property type="entry name" value="HAD-like_sf"/>
</dbReference>
<evidence type="ECO:0000313" key="15">
    <source>
        <dbReference type="EMBL" id="GAA0737662.1"/>
    </source>
</evidence>
<dbReference type="InterPro" id="IPR027256">
    <property type="entry name" value="P-typ_ATPase_IB"/>
</dbReference>
<feature type="transmembrane region" description="Helical" evidence="13">
    <location>
        <begin position="797"/>
        <end position="816"/>
    </location>
</feature>
<dbReference type="NCBIfam" id="TIGR01512">
    <property type="entry name" value="ATPase-IB2_Cd"/>
    <property type="match status" value="1"/>
</dbReference>
<dbReference type="SFLD" id="SFLDG00002">
    <property type="entry name" value="C1.7:_P-type_atpase_like"/>
    <property type="match status" value="1"/>
</dbReference>
<feature type="transmembrane region" description="Helical" evidence="13">
    <location>
        <begin position="822"/>
        <end position="840"/>
    </location>
</feature>
<dbReference type="EMBL" id="BAAACG010000008">
    <property type="protein sequence ID" value="GAA0737662.1"/>
    <property type="molecule type" value="Genomic_DNA"/>
</dbReference>
<name>A0ABP3UQT4_9CLOT</name>
<organism evidence="15 16">
    <name type="scientific">Clostridium oceanicum</name>
    <dbReference type="NCBI Taxonomy" id="1543"/>
    <lineage>
        <taxon>Bacteria</taxon>
        <taxon>Bacillati</taxon>
        <taxon>Bacillota</taxon>
        <taxon>Clostridia</taxon>
        <taxon>Eubacteriales</taxon>
        <taxon>Clostridiaceae</taxon>
        <taxon>Clostridium</taxon>
    </lineage>
</organism>
<dbReference type="PANTHER" id="PTHR48085">
    <property type="entry name" value="CADMIUM/ZINC-TRANSPORTING ATPASE HMA2-RELATED"/>
    <property type="match status" value="1"/>
</dbReference>
<dbReference type="PRINTS" id="PR00941">
    <property type="entry name" value="CDATPASE"/>
</dbReference>
<dbReference type="InterPro" id="IPR036163">
    <property type="entry name" value="HMA_dom_sf"/>
</dbReference>
<dbReference type="InterPro" id="IPR018303">
    <property type="entry name" value="ATPase_P-typ_P_site"/>
</dbReference>
<evidence type="ECO:0000259" key="14">
    <source>
        <dbReference type="PROSITE" id="PS50846"/>
    </source>
</evidence>
<dbReference type="InterPro" id="IPR006121">
    <property type="entry name" value="HMA_dom"/>
</dbReference>
<sequence>MTQIRKSKSKILNVYNSSSNCSNNHCDKYNHHSCGCSKANSHNHSNSCECSKDFSNINNNYYTKEFILKGLNCTNCANKIERNIRKLDGITNSSLNFSTSRLKVEFEKKLESTIYEIINKIVTNLEPDVDVIDTSIVLNNDHSTKEFTLKGLNCTNCANKIERNIKNLDGVINSSLNFSTSKLKVEFEKKLESTIYETITKIVTNLEPDVKVIDTISNLNKSNSYNNKKNKNNINTLPIKMILTLAFMGLGFLFKKESFGFIPFLIGYFIISFSIMKKSIKNIIKGEIFDENFLMVIATLAAISVAEYPEAIMVMLLYQVGEYFQGRAVESSRKSISDLMDIRPDYANLKSNNKIKKVSPNKVSVGDIIIVKPGEKVPLDGIVIEGNSSVDTKALTGESIPKEVSKNTSITSGFINIDGLLTIRVTKTFGESAVSKILDLVQNATSKKAKTELRITKFAKYYTPIVVLIAVLLTIIPPIFIPSQTFNTWLIRGATFLVVSCPCALVISIPMSYFAGLGASSKSGVLVKGGNYLEALNNVGTLVFDKTGTLTKGNFKVDKIVSSNDFNKDDFLKYVAHVESFSTHPIAVSIVSEFNGTINKDLIKNYKEIRGKGVEALVDGKLVSSGNLKFLRDKGITVAESDAFGTVIYTAIDNKYIGFISIKDEIKEDSKKAILGFKKLDINNIVMLTGDRKITAVNVSKELSISNYKYGLLPNEKVSEVENLIKNKGNKSLVFVGDGINDAPVLARADVGIAMGGVGSDAAIEAADVVIMNDAPSKIINAIKIAKKTKRIANENIFMSILVKLIIMVLALFGLAPMWLAIFGDVGVSIIAVFNAMRILKIN</sequence>
<protein>
    <recommendedName>
        <fullName evidence="11">Cd(2+)-exporting ATPase</fullName>
        <ecNumber evidence="11">7.2.2.21</ecNumber>
    </recommendedName>
</protein>
<feature type="transmembrane region" description="Helical" evidence="13">
    <location>
        <begin position="260"/>
        <end position="276"/>
    </location>
</feature>
<dbReference type="SFLD" id="SFLDF00027">
    <property type="entry name" value="p-type_atpase"/>
    <property type="match status" value="1"/>
</dbReference>
<dbReference type="PRINTS" id="PR00119">
    <property type="entry name" value="CATATPASE"/>
</dbReference>
<evidence type="ECO:0000256" key="2">
    <source>
        <dbReference type="ARBA" id="ARBA00006024"/>
    </source>
</evidence>
<evidence type="ECO:0000256" key="7">
    <source>
        <dbReference type="ARBA" id="ARBA00022840"/>
    </source>
</evidence>
<feature type="transmembrane region" description="Helical" evidence="13">
    <location>
        <begin position="237"/>
        <end position="254"/>
    </location>
</feature>
<dbReference type="NCBIfam" id="TIGR01525">
    <property type="entry name" value="ATPase-IB_hvy"/>
    <property type="match status" value="1"/>
</dbReference>
<keyword evidence="7 13" id="KW-0067">ATP-binding</keyword>
<dbReference type="CDD" id="cd07548">
    <property type="entry name" value="P-type_ATPase-Cd_Zn_Co_like"/>
    <property type="match status" value="1"/>
</dbReference>
<evidence type="ECO:0000256" key="6">
    <source>
        <dbReference type="ARBA" id="ARBA00022741"/>
    </source>
</evidence>
<dbReference type="SUPFAM" id="SSF81665">
    <property type="entry name" value="Calcium ATPase, transmembrane domain M"/>
    <property type="match status" value="1"/>
</dbReference>
<dbReference type="SUPFAM" id="SSF55008">
    <property type="entry name" value="HMA, heavy metal-associated domain"/>
    <property type="match status" value="2"/>
</dbReference>
<evidence type="ECO:0000256" key="8">
    <source>
        <dbReference type="ARBA" id="ARBA00022967"/>
    </source>
</evidence>
<keyword evidence="4 13" id="KW-0812">Transmembrane</keyword>
<dbReference type="SUPFAM" id="SSF56784">
    <property type="entry name" value="HAD-like"/>
    <property type="match status" value="1"/>
</dbReference>
<keyword evidence="16" id="KW-1185">Reference proteome</keyword>
<evidence type="ECO:0000256" key="10">
    <source>
        <dbReference type="ARBA" id="ARBA00023136"/>
    </source>
</evidence>
<dbReference type="InterPro" id="IPR008250">
    <property type="entry name" value="ATPase_P-typ_transduc_dom_A_sf"/>
</dbReference>
<dbReference type="CDD" id="cd00371">
    <property type="entry name" value="HMA"/>
    <property type="match status" value="2"/>
</dbReference>
<feature type="transmembrane region" description="Helical" evidence="13">
    <location>
        <begin position="493"/>
        <end position="514"/>
    </location>
</feature>
<reference evidence="16" key="1">
    <citation type="journal article" date="2019" name="Int. J. Syst. Evol. Microbiol.">
        <title>The Global Catalogue of Microorganisms (GCM) 10K type strain sequencing project: providing services to taxonomists for standard genome sequencing and annotation.</title>
        <authorList>
            <consortium name="The Broad Institute Genomics Platform"/>
            <consortium name="The Broad Institute Genome Sequencing Center for Infectious Disease"/>
            <person name="Wu L."/>
            <person name="Ma J."/>
        </authorList>
    </citation>
    <scope>NUCLEOTIDE SEQUENCE [LARGE SCALE GENOMIC DNA]</scope>
    <source>
        <strain evidence="16">JCM 1407</strain>
    </source>
</reference>
<dbReference type="Gene3D" id="3.30.70.100">
    <property type="match status" value="2"/>
</dbReference>
<dbReference type="InterPro" id="IPR023299">
    <property type="entry name" value="ATPase_P-typ_cyto_dom_N"/>
</dbReference>
<dbReference type="RefSeq" id="WP_343760273.1">
    <property type="nucleotide sequence ID" value="NZ_BAAACG010000008.1"/>
</dbReference>
<dbReference type="PROSITE" id="PS50846">
    <property type="entry name" value="HMA_2"/>
    <property type="match status" value="2"/>
</dbReference>
<dbReference type="InterPro" id="IPR059000">
    <property type="entry name" value="ATPase_P-type_domA"/>
</dbReference>
<evidence type="ECO:0000256" key="12">
    <source>
        <dbReference type="ARBA" id="ARBA00049338"/>
    </source>
</evidence>
<feature type="domain" description="HMA" evidence="14">
    <location>
        <begin position="143"/>
        <end position="211"/>
    </location>
</feature>